<dbReference type="OrthoDB" id="2898509at2759"/>
<dbReference type="EMBL" id="MU154580">
    <property type="protein sequence ID" value="KAF9493868.1"/>
    <property type="molecule type" value="Genomic_DNA"/>
</dbReference>
<name>A0A9P6DEZ9_PLEER</name>
<organism evidence="1 2">
    <name type="scientific">Pleurotus eryngii</name>
    <name type="common">Boletus of the steppes</name>
    <dbReference type="NCBI Taxonomy" id="5323"/>
    <lineage>
        <taxon>Eukaryota</taxon>
        <taxon>Fungi</taxon>
        <taxon>Dikarya</taxon>
        <taxon>Basidiomycota</taxon>
        <taxon>Agaricomycotina</taxon>
        <taxon>Agaricomycetes</taxon>
        <taxon>Agaricomycetidae</taxon>
        <taxon>Agaricales</taxon>
        <taxon>Pleurotineae</taxon>
        <taxon>Pleurotaceae</taxon>
        <taxon>Pleurotus</taxon>
    </lineage>
</organism>
<reference evidence="1" key="1">
    <citation type="submission" date="2020-11" db="EMBL/GenBank/DDBJ databases">
        <authorList>
            <consortium name="DOE Joint Genome Institute"/>
            <person name="Ahrendt S."/>
            <person name="Riley R."/>
            <person name="Andreopoulos W."/>
            <person name="Labutti K."/>
            <person name="Pangilinan J."/>
            <person name="Ruiz-Duenas F.J."/>
            <person name="Barrasa J.M."/>
            <person name="Sanchez-Garcia M."/>
            <person name="Camarero S."/>
            <person name="Miyauchi S."/>
            <person name="Serrano A."/>
            <person name="Linde D."/>
            <person name="Babiker R."/>
            <person name="Drula E."/>
            <person name="Ayuso-Fernandez I."/>
            <person name="Pacheco R."/>
            <person name="Padilla G."/>
            <person name="Ferreira P."/>
            <person name="Barriuso J."/>
            <person name="Kellner H."/>
            <person name="Castanera R."/>
            <person name="Alfaro M."/>
            <person name="Ramirez L."/>
            <person name="Pisabarro A.G."/>
            <person name="Kuo A."/>
            <person name="Tritt A."/>
            <person name="Lipzen A."/>
            <person name="He G."/>
            <person name="Yan M."/>
            <person name="Ng V."/>
            <person name="Cullen D."/>
            <person name="Martin F."/>
            <person name="Rosso M.-N."/>
            <person name="Henrissat B."/>
            <person name="Hibbett D."/>
            <person name="Martinez A.T."/>
            <person name="Grigoriev I.V."/>
        </authorList>
    </citation>
    <scope>NUCLEOTIDE SEQUENCE</scope>
    <source>
        <strain evidence="1">ATCC 90797</strain>
    </source>
</reference>
<evidence type="ECO:0000313" key="2">
    <source>
        <dbReference type="Proteomes" id="UP000807025"/>
    </source>
</evidence>
<dbReference type="AlphaFoldDB" id="A0A9P6DEZ9"/>
<proteinExistence type="predicted"/>
<dbReference type="Proteomes" id="UP000807025">
    <property type="component" value="Unassembled WGS sequence"/>
</dbReference>
<accession>A0A9P6DEZ9</accession>
<comment type="caution">
    <text evidence="1">The sequence shown here is derived from an EMBL/GenBank/DDBJ whole genome shotgun (WGS) entry which is preliminary data.</text>
</comment>
<evidence type="ECO:0000313" key="1">
    <source>
        <dbReference type="EMBL" id="KAF9493868.1"/>
    </source>
</evidence>
<gene>
    <name evidence="1" type="ORF">BDN71DRAFT_1054889</name>
</gene>
<keyword evidence="2" id="KW-1185">Reference proteome</keyword>
<protein>
    <submittedName>
        <fullName evidence="1">Uncharacterized protein</fullName>
    </submittedName>
</protein>
<sequence>MGKTWPADPPTYLVYYIVCQVVASHGSYSSTRDVLLKAVPYFTKAQPTPTTAPLAVLLLATQIPWTESTLNALRVAHAHKPLKPPDAVSARRFLAVVVVVGGADGRCWEVGNKNVGIRGGEGTAGIGAAPAAKAARYSVNPGIHIVGRNGASVEKVIAEFRAANPNGTCDFHEYACISL</sequence>